<sequence>MDTRRTADRNALTALLRSFDLGIDARKAVTDAQIRAIAAWRTRSTDDTADATIRDEARQLATSVLDLGRQLRTNRAGLSKHVEELAPGLLEVFGLGPVTAAAILAAYSHKGRVHSEAAFAALAGAAPIPASSGNTVRYRLNRHGDRQLNQALDVIAKIRSVHDAQTRDYIERRMAQGKSHREIRRCLKRYIARQMFRRLNSIMT</sequence>
<dbReference type="GO" id="GO:0004803">
    <property type="term" value="F:transposase activity"/>
    <property type="evidence" value="ECO:0007669"/>
    <property type="project" value="InterPro"/>
</dbReference>
<dbReference type="InterPro" id="IPR003346">
    <property type="entry name" value="Transposase_20"/>
</dbReference>
<evidence type="ECO:0000313" key="2">
    <source>
        <dbReference type="EMBL" id="TIH30466.1"/>
    </source>
</evidence>
<dbReference type="PANTHER" id="PTHR33055:SF16">
    <property type="entry name" value="TRANSPOSASE FOR INSERTION SEQUENCE ELEMENT IS1547"/>
    <property type="match status" value="1"/>
</dbReference>
<dbReference type="Proteomes" id="UP000306192">
    <property type="component" value="Unassembled WGS sequence"/>
</dbReference>
<name>A0A4T2BMC0_9MICO</name>
<dbReference type="PANTHER" id="PTHR33055">
    <property type="entry name" value="TRANSPOSASE FOR INSERTION SEQUENCE ELEMENT IS1111A"/>
    <property type="match status" value="1"/>
</dbReference>
<dbReference type="OrthoDB" id="4337860at2"/>
<keyword evidence="3" id="KW-1185">Reference proteome</keyword>
<dbReference type="RefSeq" id="WP_136643525.1">
    <property type="nucleotide sequence ID" value="NZ_QYRT01000051.1"/>
</dbReference>
<comment type="caution">
    <text evidence="2">The sequence shown here is derived from an EMBL/GenBank/DDBJ whole genome shotgun (WGS) entry which is preliminary data.</text>
</comment>
<dbReference type="EMBL" id="QYRT01000051">
    <property type="protein sequence ID" value="TIH30466.1"/>
    <property type="molecule type" value="Genomic_DNA"/>
</dbReference>
<dbReference type="GO" id="GO:0003677">
    <property type="term" value="F:DNA binding"/>
    <property type="evidence" value="ECO:0007669"/>
    <property type="project" value="InterPro"/>
</dbReference>
<dbReference type="AlphaFoldDB" id="A0A4T2BMC0"/>
<dbReference type="Pfam" id="PF02371">
    <property type="entry name" value="Transposase_20"/>
    <property type="match status" value="1"/>
</dbReference>
<evidence type="ECO:0000259" key="1">
    <source>
        <dbReference type="Pfam" id="PF02371"/>
    </source>
</evidence>
<proteinExistence type="predicted"/>
<accession>A0A4T2BMC0</accession>
<reference evidence="2 3" key="1">
    <citation type="journal article" date="2019" name="Microorganisms">
        <title>Systematic Affiliation and Genome Analysis of Subtercola vilae DB165(T) with Particular Emphasis on Cold Adaptation of an Isolate from a High-Altitude Cold Volcano Lake.</title>
        <authorList>
            <person name="Villalobos A.S."/>
            <person name="Wiese J."/>
            <person name="Imhoff J.F."/>
            <person name="Dorador C."/>
            <person name="Keller A."/>
            <person name="Hentschel U."/>
        </authorList>
    </citation>
    <scope>NUCLEOTIDE SEQUENCE [LARGE SCALE GENOMIC DNA]</scope>
    <source>
        <strain evidence="2 3">DB165</strain>
    </source>
</reference>
<dbReference type="GO" id="GO:0006313">
    <property type="term" value="P:DNA transposition"/>
    <property type="evidence" value="ECO:0007669"/>
    <property type="project" value="InterPro"/>
</dbReference>
<gene>
    <name evidence="2" type="ORF">D4765_17130</name>
</gene>
<feature type="domain" description="Transposase IS116/IS110/IS902 C-terminal" evidence="1">
    <location>
        <begin position="89"/>
        <end position="170"/>
    </location>
</feature>
<organism evidence="2 3">
    <name type="scientific">Subtercola vilae</name>
    <dbReference type="NCBI Taxonomy" id="2056433"/>
    <lineage>
        <taxon>Bacteria</taxon>
        <taxon>Bacillati</taxon>
        <taxon>Actinomycetota</taxon>
        <taxon>Actinomycetes</taxon>
        <taxon>Micrococcales</taxon>
        <taxon>Microbacteriaceae</taxon>
        <taxon>Subtercola</taxon>
    </lineage>
</organism>
<protein>
    <submittedName>
        <fullName evidence="2">IS110 family transposase</fullName>
    </submittedName>
</protein>
<evidence type="ECO:0000313" key="3">
    <source>
        <dbReference type="Proteomes" id="UP000306192"/>
    </source>
</evidence>
<dbReference type="InterPro" id="IPR047650">
    <property type="entry name" value="Transpos_IS110"/>
</dbReference>